<proteinExistence type="predicted"/>
<accession>A0A1Q2SL59</accession>
<organism evidence="1 2">
    <name type="scientific">Candidatus Nitrosoglobus terrae</name>
    <dbReference type="NCBI Taxonomy" id="1630141"/>
    <lineage>
        <taxon>Bacteria</taxon>
        <taxon>Pseudomonadati</taxon>
        <taxon>Pseudomonadota</taxon>
        <taxon>Gammaproteobacteria</taxon>
        <taxon>Chromatiales</taxon>
        <taxon>Chromatiaceae</taxon>
        <taxon>Candidatus Nitrosoglobus</taxon>
    </lineage>
</organism>
<dbReference type="OrthoDB" id="5344363at2"/>
<dbReference type="AlphaFoldDB" id="A0A1Q2SL59"/>
<gene>
    <name evidence="1" type="ORF">TAO_0511</name>
</gene>
<dbReference type="InterPro" id="IPR023534">
    <property type="entry name" value="Rof/RNase_P-like"/>
</dbReference>
<dbReference type="SUPFAM" id="SSF101744">
    <property type="entry name" value="Rof/RNase P subunit-like"/>
    <property type="match status" value="1"/>
</dbReference>
<dbReference type="KEGG" id="ntt:TAO_0511"/>
<reference evidence="1 2" key="1">
    <citation type="journal article" date="2017" name="ISME J.">
        <title>An acid-tolerant ammonia-oxidizing ?-proteobacterium from soil.</title>
        <authorList>
            <person name="Hayatsu M."/>
            <person name="Tago K."/>
            <person name="Uchiyama I."/>
            <person name="Toyoda A."/>
            <person name="Wang Y."/>
            <person name="Shimomura Y."/>
            <person name="Okubo T."/>
            <person name="Kurisu F."/>
            <person name="Hirono Y."/>
            <person name="Nonaka K."/>
            <person name="Akiyama H."/>
            <person name="Itoh T."/>
            <person name="Takami H."/>
        </authorList>
    </citation>
    <scope>NUCLEOTIDE SEQUENCE [LARGE SCALE GENOMIC DNA]</scope>
    <source>
        <strain evidence="1 2">TAO100</strain>
    </source>
</reference>
<sequence length="78" mass="9058">MTDYIPISCDLHDHLEILATFRKPCQIAYRTTHSEVVEILDTIVDIYTKNKEEFVLLDSGKSTRLDMLIKVDGQPYQE</sequence>
<dbReference type="Gene3D" id="2.30.30.400">
    <property type="entry name" value="Rof-like"/>
    <property type="match status" value="1"/>
</dbReference>
<name>A0A1Q2SL59_9GAMM</name>
<dbReference type="InterPro" id="IPR038626">
    <property type="entry name" value="Rof-like_sf"/>
</dbReference>
<dbReference type="RefSeq" id="WP_096526481.1">
    <property type="nucleotide sequence ID" value="NZ_AP014836.1"/>
</dbReference>
<evidence type="ECO:0000313" key="1">
    <source>
        <dbReference type="EMBL" id="BAW79881.1"/>
    </source>
</evidence>
<keyword evidence="2" id="KW-1185">Reference proteome</keyword>
<evidence type="ECO:0000313" key="2">
    <source>
        <dbReference type="Proteomes" id="UP000243679"/>
    </source>
</evidence>
<protein>
    <submittedName>
        <fullName evidence="1">Hypothetical conserved protein</fullName>
    </submittedName>
</protein>
<dbReference type="Proteomes" id="UP000243679">
    <property type="component" value="Chromosome"/>
</dbReference>
<dbReference type="EMBL" id="AP014836">
    <property type="protein sequence ID" value="BAW79881.1"/>
    <property type="molecule type" value="Genomic_DNA"/>
</dbReference>